<organism evidence="2 3">
    <name type="scientific">Malus domestica</name>
    <name type="common">Apple</name>
    <name type="synonym">Pyrus malus</name>
    <dbReference type="NCBI Taxonomy" id="3750"/>
    <lineage>
        <taxon>Eukaryota</taxon>
        <taxon>Viridiplantae</taxon>
        <taxon>Streptophyta</taxon>
        <taxon>Embryophyta</taxon>
        <taxon>Tracheophyta</taxon>
        <taxon>Spermatophyta</taxon>
        <taxon>Magnoliopsida</taxon>
        <taxon>eudicotyledons</taxon>
        <taxon>Gunneridae</taxon>
        <taxon>Pentapetalae</taxon>
        <taxon>rosids</taxon>
        <taxon>fabids</taxon>
        <taxon>Rosales</taxon>
        <taxon>Rosaceae</taxon>
        <taxon>Amygdaloideae</taxon>
        <taxon>Maleae</taxon>
        <taxon>Malus</taxon>
    </lineage>
</organism>
<dbReference type="PANTHER" id="PTHR33167:SF33">
    <property type="entry name" value="MYB-CC TYPE TRANSCRIPTION FACTOR LHEQLE-CONTAINING DOMAIN-CONTAINING PROTEIN"/>
    <property type="match status" value="1"/>
</dbReference>
<dbReference type="STRING" id="3750.A0A498HPR9"/>
<dbReference type="PANTHER" id="PTHR33167">
    <property type="entry name" value="TRANSCRIPTION FACTOR, PUTATIVE (DUF863)-RELATED"/>
    <property type="match status" value="1"/>
</dbReference>
<proteinExistence type="predicted"/>
<protein>
    <submittedName>
        <fullName evidence="2">Uncharacterized protein</fullName>
    </submittedName>
</protein>
<dbReference type="OrthoDB" id="1928288at2759"/>
<feature type="compositionally biased region" description="Basic and acidic residues" evidence="1">
    <location>
        <begin position="249"/>
        <end position="261"/>
    </location>
</feature>
<evidence type="ECO:0000256" key="1">
    <source>
        <dbReference type="SAM" id="MobiDB-lite"/>
    </source>
</evidence>
<dbReference type="SMR" id="A0A498HPR9"/>
<reference evidence="2 3" key="1">
    <citation type="submission" date="2018-10" db="EMBL/GenBank/DDBJ databases">
        <title>A high-quality apple genome assembly.</title>
        <authorList>
            <person name="Hu J."/>
        </authorList>
    </citation>
    <scope>NUCLEOTIDE SEQUENCE [LARGE SCALE GENOMIC DNA]</scope>
    <source>
        <strain evidence="3">cv. HFTH1</strain>
        <tissue evidence="2">Young leaf</tissue>
    </source>
</reference>
<name>A0A498HPR9_MALDO</name>
<dbReference type="Proteomes" id="UP000290289">
    <property type="component" value="Chromosome 16"/>
</dbReference>
<gene>
    <name evidence="2" type="ORF">DVH24_018910</name>
</gene>
<evidence type="ECO:0000313" key="2">
    <source>
        <dbReference type="EMBL" id="RXH71555.1"/>
    </source>
</evidence>
<sequence>MGTKIEYMINILGSSQNSSSLTVHRVDDWDYFQKTGLKEKYQKARVEDALRNLTDKMLDKHSMDIIKKTMQMHEDTFKYQIRELHRLYSVQKMLMEELKKEIKQNRLWGPITSSADHINQSQLINWQHSITQTSSGYNFHLQRLRDDPNSRERSGSCSGDIQRVSRGFDLEWPAEEDISTRFSTIDQLQAGPSSHMSLKSESISAASYDEDSQVELSLSIGSNKNRKRSKPYQPQLGCSELIEKAKELDTPASFKSDRGEDCSYPTTPMSSSSATCDQERKRPHWLFHGLKLK</sequence>
<comment type="caution">
    <text evidence="2">The sequence shown here is derived from an EMBL/GenBank/DDBJ whole genome shotgun (WGS) entry which is preliminary data.</text>
</comment>
<feature type="compositionally biased region" description="Polar residues" evidence="1">
    <location>
        <begin position="264"/>
        <end position="276"/>
    </location>
</feature>
<dbReference type="EMBL" id="RDQH01000342">
    <property type="protein sequence ID" value="RXH71555.1"/>
    <property type="molecule type" value="Genomic_DNA"/>
</dbReference>
<evidence type="ECO:0000313" key="3">
    <source>
        <dbReference type="Proteomes" id="UP000290289"/>
    </source>
</evidence>
<dbReference type="AlphaFoldDB" id="A0A498HPR9"/>
<accession>A0A498HPR9</accession>
<feature type="region of interest" description="Disordered" evidence="1">
    <location>
        <begin position="249"/>
        <end position="278"/>
    </location>
</feature>
<keyword evidence="3" id="KW-1185">Reference proteome</keyword>